<dbReference type="PROSITE" id="PS00211">
    <property type="entry name" value="ABC_TRANSPORTER_1"/>
    <property type="match status" value="1"/>
</dbReference>
<proteinExistence type="predicted"/>
<reference evidence="4 5" key="1">
    <citation type="submission" date="2016-10" db="EMBL/GenBank/DDBJ databases">
        <authorList>
            <person name="de Groot N.N."/>
        </authorList>
    </citation>
    <scope>NUCLEOTIDE SEQUENCE [LARGE SCALE GENOMIC DNA]</scope>
    <source>
        <strain evidence="4 5">L14</strain>
    </source>
</reference>
<dbReference type="PROSITE" id="PS50893">
    <property type="entry name" value="ABC_TRANSPORTER_2"/>
    <property type="match status" value="2"/>
</dbReference>
<dbReference type="PANTHER" id="PTHR43038">
    <property type="entry name" value="ATP-BINDING CASSETTE, SUB-FAMILY H, MEMBER 1"/>
    <property type="match status" value="1"/>
</dbReference>
<dbReference type="RefSeq" id="WP_371262686.1">
    <property type="nucleotide sequence ID" value="NZ_FOJX01000009.1"/>
</dbReference>
<evidence type="ECO:0000256" key="2">
    <source>
        <dbReference type="ARBA" id="ARBA00022840"/>
    </source>
</evidence>
<feature type="domain" description="ABC transporter" evidence="3">
    <location>
        <begin position="11"/>
        <end position="247"/>
    </location>
</feature>
<dbReference type="PANTHER" id="PTHR43038:SF3">
    <property type="entry name" value="ABC TRANSPORTER G FAMILY MEMBER 20 ISOFORM X1"/>
    <property type="match status" value="1"/>
</dbReference>
<keyword evidence="2 4" id="KW-0067">ATP-binding</keyword>
<sequence length="586" mass="64906">MMKVDKSKILIQAEKLGKEFRSPKGQLLACALQDVDIILRSGEMTALIGPDGAGKTTFMRLVAGLLTPDHGSLKVLGGEITGREQEVQALISYMPQKFGLYEDLTVAENLDLYADLHGVTGEMRSRRFPELLAMTGLAPFQERLAGRLSGGMKQKLGLACTLVRSPEILLLDEPTVGVDPLSRRELWRILKQLSEKESLSVLVSTAYMDEAELCHNVYVLNRGRVLAAGTPQNLSQQAAGRCYFLPGSQDTVTRIVQGQLLDDTEHVIDAVPAAGGVRFIASDGATAEYFAAAYGQSVRKMEARLEDAFMLLLHQDRQETLPRLHTGRKWQEQLSLSGQVDIEVKELVRQFGDFTAVDKTSFQVHRGEVFGLLGPNGAGKTTTFRMLCGLLSLTNGFLSVAGVNLRTARTRARGNIGYVAQKFSLYGDLTVKENLSFFGGVYGLDKGRLGLRMEEVLTEFGLAGYENMAAKDLPGGYEQRLAMAAALLHEPQILFLDEPTSGIDPLARRSFWQKIAELSLQGKTIVITTHFMEEAEYCDRFMIQDQGRLIAIGTPAEIRQRYGDEDMSMNEIFIRIVEREREHHGH</sequence>
<dbReference type="Gene3D" id="3.40.50.300">
    <property type="entry name" value="P-loop containing nucleotide triphosphate hydrolases"/>
    <property type="match status" value="2"/>
</dbReference>
<dbReference type="AlphaFoldDB" id="A0A1I0Y2Q4"/>
<dbReference type="InterPro" id="IPR017871">
    <property type="entry name" value="ABC_transporter-like_CS"/>
</dbReference>
<dbReference type="Pfam" id="PF00005">
    <property type="entry name" value="ABC_tran"/>
    <property type="match status" value="2"/>
</dbReference>
<evidence type="ECO:0000256" key="1">
    <source>
        <dbReference type="ARBA" id="ARBA00022741"/>
    </source>
</evidence>
<gene>
    <name evidence="4" type="ORF">SAMN05216587_10935</name>
</gene>
<dbReference type="Proteomes" id="UP000183843">
    <property type="component" value="Unassembled WGS sequence"/>
</dbReference>
<protein>
    <submittedName>
        <fullName evidence="4">ABC-2 type transport system ATP-binding protein</fullName>
    </submittedName>
</protein>
<dbReference type="GO" id="GO:0005524">
    <property type="term" value="F:ATP binding"/>
    <property type="evidence" value="ECO:0007669"/>
    <property type="project" value="UniProtKB-KW"/>
</dbReference>
<accession>A0A1I0Y2Q4</accession>
<dbReference type="InterPro" id="IPR003593">
    <property type="entry name" value="AAA+_ATPase"/>
</dbReference>
<evidence type="ECO:0000313" key="5">
    <source>
        <dbReference type="Proteomes" id="UP000183843"/>
    </source>
</evidence>
<evidence type="ECO:0000313" key="4">
    <source>
        <dbReference type="EMBL" id="SFB06946.1"/>
    </source>
</evidence>
<keyword evidence="1" id="KW-0547">Nucleotide-binding</keyword>
<evidence type="ECO:0000259" key="3">
    <source>
        <dbReference type="PROSITE" id="PS50893"/>
    </source>
</evidence>
<dbReference type="CDD" id="cd03230">
    <property type="entry name" value="ABC_DR_subfamily_A"/>
    <property type="match status" value="1"/>
</dbReference>
<dbReference type="GO" id="GO:0016887">
    <property type="term" value="F:ATP hydrolysis activity"/>
    <property type="evidence" value="ECO:0007669"/>
    <property type="project" value="InterPro"/>
</dbReference>
<name>A0A1I0Y2Q4_SELRU</name>
<dbReference type="SMART" id="SM00382">
    <property type="entry name" value="AAA"/>
    <property type="match status" value="2"/>
</dbReference>
<dbReference type="SUPFAM" id="SSF52540">
    <property type="entry name" value="P-loop containing nucleoside triphosphate hydrolases"/>
    <property type="match status" value="2"/>
</dbReference>
<feature type="domain" description="ABC transporter" evidence="3">
    <location>
        <begin position="342"/>
        <end position="571"/>
    </location>
</feature>
<dbReference type="InterPro" id="IPR027417">
    <property type="entry name" value="P-loop_NTPase"/>
</dbReference>
<dbReference type="InterPro" id="IPR003439">
    <property type="entry name" value="ABC_transporter-like_ATP-bd"/>
</dbReference>
<dbReference type="EMBL" id="FOJX01000009">
    <property type="protein sequence ID" value="SFB06946.1"/>
    <property type="molecule type" value="Genomic_DNA"/>
</dbReference>
<organism evidence="4 5">
    <name type="scientific">Selenomonas ruminantium</name>
    <dbReference type="NCBI Taxonomy" id="971"/>
    <lineage>
        <taxon>Bacteria</taxon>
        <taxon>Bacillati</taxon>
        <taxon>Bacillota</taxon>
        <taxon>Negativicutes</taxon>
        <taxon>Selenomonadales</taxon>
        <taxon>Selenomonadaceae</taxon>
        <taxon>Selenomonas</taxon>
    </lineage>
</organism>